<evidence type="ECO:0000313" key="2">
    <source>
        <dbReference type="EMBL" id="AGP35520.1"/>
    </source>
</evidence>
<dbReference type="EMBL" id="CP003969">
    <property type="protein sequence ID" value="AGP35520.1"/>
    <property type="molecule type" value="Genomic_DNA"/>
</dbReference>
<evidence type="ECO:0000256" key="1">
    <source>
        <dbReference type="SAM" id="MobiDB-lite"/>
    </source>
</evidence>
<accession>S4XUG7</accession>
<protein>
    <submittedName>
        <fullName evidence="2">Uncharacterized protein</fullName>
    </submittedName>
</protein>
<dbReference type="PATRIC" id="fig|1254432.3.peg.3121"/>
<gene>
    <name evidence="2" type="ORF">SCE1572_13860</name>
</gene>
<proteinExistence type="predicted"/>
<feature type="compositionally biased region" description="Low complexity" evidence="1">
    <location>
        <begin position="29"/>
        <end position="41"/>
    </location>
</feature>
<organism evidence="2 3">
    <name type="scientific">Sorangium cellulosum So0157-2</name>
    <dbReference type="NCBI Taxonomy" id="1254432"/>
    <lineage>
        <taxon>Bacteria</taxon>
        <taxon>Pseudomonadati</taxon>
        <taxon>Myxococcota</taxon>
        <taxon>Polyangia</taxon>
        <taxon>Polyangiales</taxon>
        <taxon>Polyangiaceae</taxon>
        <taxon>Sorangium</taxon>
    </lineage>
</organism>
<dbReference type="HOGENOM" id="CLU_1359657_0_0_7"/>
<dbReference type="STRING" id="1254432.SCE1572_13860"/>
<sequence>MPYLGFRVRDTSTDAPLGDAPALAVLVPRPGSALPPSGGAPRPWPGPDAEPGFFATARNRSGDVVVLDVPAGIHPVEIRAAGYVPRRARARSPGSWPVCVRLHRSADYPFAADDTLLLGTIVRSSGAPGAGLHVRLIDPDPAVPGHRVPVDARGRYVVYVPEKRSRSAVTLAVAHASGVARVEIEDVIPHRTHVAPLIVVP</sequence>
<dbReference type="KEGG" id="scu:SCE1572_13860"/>
<reference evidence="2 3" key="1">
    <citation type="journal article" date="2013" name="Sci. Rep.">
        <title>Extraordinary expansion of a Sorangium cellulosum genome from an alkaline milieu.</title>
        <authorList>
            <person name="Han K."/>
            <person name="Li Z.F."/>
            <person name="Peng R."/>
            <person name="Zhu L.P."/>
            <person name="Zhou T."/>
            <person name="Wang L.G."/>
            <person name="Li S.G."/>
            <person name="Zhang X.B."/>
            <person name="Hu W."/>
            <person name="Wu Z.H."/>
            <person name="Qin N."/>
            <person name="Li Y.Z."/>
        </authorList>
    </citation>
    <scope>NUCLEOTIDE SEQUENCE [LARGE SCALE GENOMIC DNA]</scope>
    <source>
        <strain evidence="2 3">So0157-2</strain>
    </source>
</reference>
<dbReference type="Proteomes" id="UP000014803">
    <property type="component" value="Chromosome"/>
</dbReference>
<name>S4XUG7_SORCE</name>
<dbReference type="RefSeq" id="WP_020734739.1">
    <property type="nucleotide sequence ID" value="NC_021658.1"/>
</dbReference>
<dbReference type="AlphaFoldDB" id="S4XUG7"/>
<feature type="region of interest" description="Disordered" evidence="1">
    <location>
        <begin position="29"/>
        <end position="50"/>
    </location>
</feature>
<evidence type="ECO:0000313" key="3">
    <source>
        <dbReference type="Proteomes" id="UP000014803"/>
    </source>
</evidence>